<evidence type="ECO:0000313" key="4">
    <source>
        <dbReference type="Proteomes" id="UP001596105"/>
    </source>
</evidence>
<feature type="domain" description="PucR C-terminal helix-turn-helix" evidence="2">
    <location>
        <begin position="465"/>
        <end position="520"/>
    </location>
</feature>
<organism evidence="3 4">
    <name type="scientific">Cohnella suwonensis</name>
    <dbReference type="NCBI Taxonomy" id="696072"/>
    <lineage>
        <taxon>Bacteria</taxon>
        <taxon>Bacillati</taxon>
        <taxon>Bacillota</taxon>
        <taxon>Bacilli</taxon>
        <taxon>Bacillales</taxon>
        <taxon>Paenibacillaceae</taxon>
        <taxon>Cohnella</taxon>
    </lineage>
</organism>
<dbReference type="Proteomes" id="UP001596105">
    <property type="component" value="Unassembled WGS sequence"/>
</dbReference>
<evidence type="ECO:0000313" key="3">
    <source>
        <dbReference type="EMBL" id="MFC5468013.1"/>
    </source>
</evidence>
<dbReference type="Pfam" id="PF13556">
    <property type="entry name" value="HTH_30"/>
    <property type="match status" value="1"/>
</dbReference>
<reference evidence="4" key="1">
    <citation type="journal article" date="2019" name="Int. J. Syst. Evol. Microbiol.">
        <title>The Global Catalogue of Microorganisms (GCM) 10K type strain sequencing project: providing services to taxonomists for standard genome sequencing and annotation.</title>
        <authorList>
            <consortium name="The Broad Institute Genomics Platform"/>
            <consortium name="The Broad Institute Genome Sequencing Center for Infectious Disease"/>
            <person name="Wu L."/>
            <person name="Ma J."/>
        </authorList>
    </citation>
    <scope>NUCLEOTIDE SEQUENCE [LARGE SCALE GENOMIC DNA]</scope>
    <source>
        <strain evidence="4">CCUG 57113</strain>
    </source>
</reference>
<dbReference type="InterPro" id="IPR042070">
    <property type="entry name" value="PucR_C-HTH_sf"/>
</dbReference>
<dbReference type="InterPro" id="IPR012914">
    <property type="entry name" value="PucR_dom"/>
</dbReference>
<dbReference type="InterPro" id="IPR051448">
    <property type="entry name" value="CdaR-like_regulators"/>
</dbReference>
<keyword evidence="4" id="KW-1185">Reference proteome</keyword>
<name>A0ABW0LQ67_9BACL</name>
<dbReference type="InterPro" id="IPR025736">
    <property type="entry name" value="PucR_C-HTH_dom"/>
</dbReference>
<dbReference type="RefSeq" id="WP_209743615.1">
    <property type="nucleotide sequence ID" value="NZ_JBHSMH010000005.1"/>
</dbReference>
<dbReference type="PANTHER" id="PTHR33744">
    <property type="entry name" value="CARBOHYDRATE DIACID REGULATOR"/>
    <property type="match status" value="1"/>
</dbReference>
<dbReference type="EMBL" id="JBHSMH010000005">
    <property type="protein sequence ID" value="MFC5468013.1"/>
    <property type="molecule type" value="Genomic_DNA"/>
</dbReference>
<gene>
    <name evidence="3" type="ORF">ACFPPD_04720</name>
</gene>
<feature type="domain" description="Purine catabolism PurC-like" evidence="1">
    <location>
        <begin position="8"/>
        <end position="123"/>
    </location>
</feature>
<accession>A0ABW0LQ67</accession>
<evidence type="ECO:0000259" key="2">
    <source>
        <dbReference type="Pfam" id="PF13556"/>
    </source>
</evidence>
<evidence type="ECO:0000259" key="1">
    <source>
        <dbReference type="Pfam" id="PF07905"/>
    </source>
</evidence>
<sequence length="530" mass="60461">MDLTVEEALHLYPLSKAKLVAGAKGANRVIRSVNMMDAPDVFNWVKSGEMLFTTAFAIKDTPDDFLLMLRKLNERGSAGLGIKLGRYWTEIPSIVVEEADRLHFPLIELPFEFTFSDQMNALVKAEIEKNTKQLHDALDKQKNLIRFAIQPGDSPNHFQKIGEVLSHPIVVIGARGQILYCTSDWPEAEILKGWPWSSKSEKTRTPNGLRYTLPLMQEGECCGFLLVIPLDAAIAQEDVGLFHQAAEILSFQMNRLQDEALTVSGHRWILMLERYLQGKMTPEHFIEQVKATRNTAQKAAYLCVNTIPVRQLLPESDLHNGLRKIRRDLMYHPYLTGIDSHHLFLDSGMVSIFSIPEGDISVTAHLHRIAKIYKEVLEETEDPGFRCSIGKPKFALEAVREAYQECREAIALSERLSIGHKVTMFSDLEHISLFRHIPRDAVKKYILNLLQPLLQKDDDYATEMLHTLEAYFANEGYINDAAKQLFVHRNTVLYRLEKISELLSVDLRKTSDLLQLKLALIFREILQAEE</sequence>
<dbReference type="Gene3D" id="1.10.10.2840">
    <property type="entry name" value="PucR C-terminal helix-turn-helix domain"/>
    <property type="match status" value="1"/>
</dbReference>
<proteinExistence type="predicted"/>
<comment type="caution">
    <text evidence="3">The sequence shown here is derived from an EMBL/GenBank/DDBJ whole genome shotgun (WGS) entry which is preliminary data.</text>
</comment>
<dbReference type="Pfam" id="PF07905">
    <property type="entry name" value="PucR"/>
    <property type="match status" value="1"/>
</dbReference>
<protein>
    <submittedName>
        <fullName evidence="3">PucR family transcriptional regulator</fullName>
    </submittedName>
</protein>